<evidence type="ECO:0000256" key="2">
    <source>
        <dbReference type="ARBA" id="ARBA00009840"/>
    </source>
</evidence>
<keyword evidence="5" id="KW-0233">DNA recombination</keyword>
<keyword evidence="4" id="KW-0175">Coiled coil</keyword>
<dbReference type="Pfam" id="PF02646">
    <property type="entry name" value="RmuC"/>
    <property type="match status" value="1"/>
</dbReference>
<evidence type="ECO:0000256" key="1">
    <source>
        <dbReference type="ARBA" id="ARBA00003416"/>
    </source>
</evidence>
<protein>
    <recommendedName>
        <fullName evidence="3">DNA recombination protein RmuC homolog</fullName>
    </recommendedName>
</protein>
<evidence type="ECO:0000313" key="8">
    <source>
        <dbReference type="Proteomes" id="UP001169063"/>
    </source>
</evidence>
<feature type="region of interest" description="Disordered" evidence="6">
    <location>
        <begin position="405"/>
        <end position="424"/>
    </location>
</feature>
<organism evidence="7 8">
    <name type="scientific">Peiella sedimenti</name>
    <dbReference type="NCBI Taxonomy" id="3061083"/>
    <lineage>
        <taxon>Bacteria</taxon>
        <taxon>Pseudomonadati</taxon>
        <taxon>Pseudomonadota</taxon>
        <taxon>Alphaproteobacteria</taxon>
        <taxon>Caulobacterales</taxon>
        <taxon>Caulobacteraceae</taxon>
        <taxon>Peiella</taxon>
    </lineage>
</organism>
<evidence type="ECO:0000256" key="4">
    <source>
        <dbReference type="ARBA" id="ARBA00023054"/>
    </source>
</evidence>
<dbReference type="EMBL" id="JAUKTR010000003">
    <property type="protein sequence ID" value="MDO1559308.1"/>
    <property type="molecule type" value="Genomic_DNA"/>
</dbReference>
<reference evidence="7" key="1">
    <citation type="submission" date="2023-07" db="EMBL/GenBank/DDBJ databases">
        <title>Brevundimonas soil sp. nov., isolated from the soil of chemical plant.</title>
        <authorList>
            <person name="Wu N."/>
        </authorList>
    </citation>
    <scope>NUCLEOTIDE SEQUENCE</scope>
    <source>
        <strain evidence="7">XZ-24</strain>
    </source>
</reference>
<evidence type="ECO:0000256" key="3">
    <source>
        <dbReference type="ARBA" id="ARBA00021840"/>
    </source>
</evidence>
<comment type="function">
    <text evidence="1">Involved in DNA recombination.</text>
</comment>
<evidence type="ECO:0000256" key="6">
    <source>
        <dbReference type="SAM" id="MobiDB-lite"/>
    </source>
</evidence>
<keyword evidence="8" id="KW-1185">Reference proteome</keyword>
<dbReference type="InterPro" id="IPR003798">
    <property type="entry name" value="DNA_recombination_RmuC"/>
</dbReference>
<name>A0ABT8SNA6_9CAUL</name>
<dbReference type="PANTHER" id="PTHR30563:SF0">
    <property type="entry name" value="DNA RECOMBINATION PROTEIN RMUC"/>
    <property type="match status" value="1"/>
</dbReference>
<dbReference type="PANTHER" id="PTHR30563">
    <property type="entry name" value="DNA RECOMBINATION PROTEIN RMUC"/>
    <property type="match status" value="1"/>
</dbReference>
<dbReference type="RefSeq" id="WP_302109744.1">
    <property type="nucleotide sequence ID" value="NZ_JAUKTR010000003.1"/>
</dbReference>
<comment type="caution">
    <text evidence="7">The sequence shown here is derived from an EMBL/GenBank/DDBJ whole genome shotgun (WGS) entry which is preliminary data.</text>
</comment>
<evidence type="ECO:0000256" key="5">
    <source>
        <dbReference type="ARBA" id="ARBA00023172"/>
    </source>
</evidence>
<sequence length="424" mass="46842">MNTTLILLSIICLFLGAGFLWMSLRVRAARRAEGEARAELFRAEERLKLMQESRDAAAELVKAQAAQSAQAVAEQLVQRASETFQAQDRLARERLEAQLKPVAETLSKFQSQVTELEKARAQETGGLKEQLTALMQASAATRDEARKLTEALRGNTGRRGRWGEQTCRNVLEAAGMAGRFDFVEQTTANDDDGRRQRPDFIVKMAGGGQFVIDAKVPLAFADEGEGDEEARVRAASLRTAQSLKTHWRQLASKAYQDQFKPSPDFVAMFVPSDAFLAAALDHEPDLLTEAMTSRVVIVTPSTLFALCKAVAYGWRAEEQTRNAEEVARLGKELYQRLAVMGGHAASVGQALERAVDGYNRFVGSLERNVMTTARRFEELKVDHEGRDLPELNAVDRAVRPLAKLEVVSDTPQLERPEAGQTPPA</sequence>
<dbReference type="Proteomes" id="UP001169063">
    <property type="component" value="Unassembled WGS sequence"/>
</dbReference>
<accession>A0ABT8SNA6</accession>
<evidence type="ECO:0000313" key="7">
    <source>
        <dbReference type="EMBL" id="MDO1559308.1"/>
    </source>
</evidence>
<gene>
    <name evidence="7" type="primary">rmuC</name>
    <name evidence="7" type="ORF">Q0812_07695</name>
</gene>
<comment type="similarity">
    <text evidence="2">Belongs to the RmuC family.</text>
</comment>
<proteinExistence type="inferred from homology"/>